<dbReference type="AlphaFoldDB" id="A0AAU9V1L6"/>
<accession>A0AAU9V1L6</accession>
<feature type="compositionally biased region" description="Polar residues" evidence="1">
    <location>
        <begin position="392"/>
        <end position="414"/>
    </location>
</feature>
<evidence type="ECO:0000313" key="4">
    <source>
        <dbReference type="Proteomes" id="UP001153954"/>
    </source>
</evidence>
<gene>
    <name evidence="3" type="ORF">EEDITHA_LOCUS17504</name>
</gene>
<proteinExistence type="predicted"/>
<dbReference type="EMBL" id="CAKOGL010000025">
    <property type="protein sequence ID" value="CAH2102935.1"/>
    <property type="molecule type" value="Genomic_DNA"/>
</dbReference>
<evidence type="ECO:0000313" key="3">
    <source>
        <dbReference type="EMBL" id="CAH2102935.1"/>
    </source>
</evidence>
<feature type="compositionally biased region" description="Polar residues" evidence="1">
    <location>
        <begin position="218"/>
        <end position="236"/>
    </location>
</feature>
<feature type="compositionally biased region" description="Basic and acidic residues" evidence="1">
    <location>
        <begin position="510"/>
        <end position="524"/>
    </location>
</feature>
<feature type="compositionally biased region" description="Polar residues" evidence="1">
    <location>
        <begin position="424"/>
        <end position="434"/>
    </location>
</feature>
<keyword evidence="2" id="KW-0732">Signal</keyword>
<feature type="compositionally biased region" description="Polar residues" evidence="1">
    <location>
        <begin position="567"/>
        <end position="595"/>
    </location>
</feature>
<organism evidence="3 4">
    <name type="scientific">Euphydryas editha</name>
    <name type="common">Edith's checkerspot</name>
    <dbReference type="NCBI Taxonomy" id="104508"/>
    <lineage>
        <taxon>Eukaryota</taxon>
        <taxon>Metazoa</taxon>
        <taxon>Ecdysozoa</taxon>
        <taxon>Arthropoda</taxon>
        <taxon>Hexapoda</taxon>
        <taxon>Insecta</taxon>
        <taxon>Pterygota</taxon>
        <taxon>Neoptera</taxon>
        <taxon>Endopterygota</taxon>
        <taxon>Lepidoptera</taxon>
        <taxon>Glossata</taxon>
        <taxon>Ditrysia</taxon>
        <taxon>Papilionoidea</taxon>
        <taxon>Nymphalidae</taxon>
        <taxon>Nymphalinae</taxon>
        <taxon>Euphydryas</taxon>
    </lineage>
</organism>
<feature type="region of interest" description="Disordered" evidence="1">
    <location>
        <begin position="73"/>
        <end position="94"/>
    </location>
</feature>
<evidence type="ECO:0000256" key="2">
    <source>
        <dbReference type="SAM" id="SignalP"/>
    </source>
</evidence>
<feature type="region of interest" description="Disordered" evidence="1">
    <location>
        <begin position="341"/>
        <end position="604"/>
    </location>
</feature>
<feature type="compositionally biased region" description="Low complexity" evidence="1">
    <location>
        <begin position="546"/>
        <end position="558"/>
    </location>
</feature>
<evidence type="ECO:0000256" key="1">
    <source>
        <dbReference type="SAM" id="MobiDB-lite"/>
    </source>
</evidence>
<reference evidence="3" key="1">
    <citation type="submission" date="2022-03" db="EMBL/GenBank/DDBJ databases">
        <authorList>
            <person name="Tunstrom K."/>
        </authorList>
    </citation>
    <scope>NUCLEOTIDE SEQUENCE</scope>
</reference>
<feature type="compositionally biased region" description="Polar residues" evidence="1">
    <location>
        <begin position="477"/>
        <end position="486"/>
    </location>
</feature>
<feature type="compositionally biased region" description="Polar residues" evidence="1">
    <location>
        <begin position="341"/>
        <end position="352"/>
    </location>
</feature>
<protein>
    <submittedName>
        <fullName evidence="3">Uncharacterized protein</fullName>
    </submittedName>
</protein>
<feature type="compositionally biased region" description="Low complexity" evidence="1">
    <location>
        <begin position="381"/>
        <end position="391"/>
    </location>
</feature>
<feature type="region of interest" description="Disordered" evidence="1">
    <location>
        <begin position="218"/>
        <end position="291"/>
    </location>
</feature>
<keyword evidence="4" id="KW-1185">Reference proteome</keyword>
<sequence length="669" mass="68405">MAQLNLIFVFVLMVFLVVAEAGTRIRRSPQFGQASASAVAFGGSRFPPRPGFGGPGFGGPGFGGPGFGGPGFAGPGLGGPGFGRPGFGNPGFDGRGFGGPGGFGRPGFGGPSFGRPGFGGPGFGSSPGLSINVAKSVSISAGRGDVQLHRVVRSPYYGGHFSGPPLFFPPPPPFIYHTHNWSGVGRDNDGSVGKVFSGAAATAGNSVPNLNGAFSLAEASSSGSTDCDNNSHSTGVKGTEKYTSQSSSQKFGSASIGHVSQTDYNSGESFNADINSPNNLKDSTPASYQFGQNSALKGFGQQSSGAYGDQAPGINSEHGIRYGGYGGYMKNFKESHYFNHNDNGNEFESQASDSRKILGSSNHQAQDSSTSSNNEEFPPESTQSSSSTLVSNPGSFSGRGQSSRLNGHQFQGSFLDNAEAFSHGSAQDGSSFGNHGNFGASSQEETQSSSSALGSNQGSFSGSGESSFGGFGRHQAQDSSSGSNGNFRAFSQKPEQSVSSAFGWNPRSYSGDEHSSFNRFDKHQNQGSSSGNDGNFGAFPQGSAQSGSNSFGSVNNNGHSDGRGFGSFSNFQGGESETYKSQQLQSTPGSEQTSEYEAGLGGGQTSAINANGAAGYGQHQSTLHGALELAAQGLQAADQAKCSTCQKSSYALSNAKSHNGAAIALSIGR</sequence>
<dbReference type="Proteomes" id="UP001153954">
    <property type="component" value="Unassembled WGS sequence"/>
</dbReference>
<feature type="compositionally biased region" description="Polar residues" evidence="1">
    <location>
        <begin position="493"/>
        <end position="502"/>
    </location>
</feature>
<comment type="caution">
    <text evidence="3">The sequence shown here is derived from an EMBL/GenBank/DDBJ whole genome shotgun (WGS) entry which is preliminary data.</text>
</comment>
<name>A0AAU9V1L6_EUPED</name>
<feature type="compositionally biased region" description="Low complexity" evidence="1">
    <location>
        <begin position="441"/>
        <end position="466"/>
    </location>
</feature>
<feature type="chain" id="PRO_5043908547" evidence="2">
    <location>
        <begin position="22"/>
        <end position="669"/>
    </location>
</feature>
<feature type="compositionally biased region" description="Polar residues" evidence="1">
    <location>
        <begin position="258"/>
        <end position="291"/>
    </location>
</feature>
<feature type="compositionally biased region" description="Polar residues" evidence="1">
    <location>
        <begin position="359"/>
        <end position="375"/>
    </location>
</feature>
<feature type="signal peptide" evidence="2">
    <location>
        <begin position="1"/>
        <end position="21"/>
    </location>
</feature>